<dbReference type="Pfam" id="PF00486">
    <property type="entry name" value="Trans_reg_C"/>
    <property type="match status" value="1"/>
</dbReference>
<evidence type="ECO:0000256" key="2">
    <source>
        <dbReference type="ARBA" id="ARBA00022553"/>
    </source>
</evidence>
<dbReference type="CDD" id="cd00383">
    <property type="entry name" value="trans_reg_C"/>
    <property type="match status" value="1"/>
</dbReference>
<evidence type="ECO:0000256" key="4">
    <source>
        <dbReference type="ARBA" id="ARBA00023015"/>
    </source>
</evidence>
<dbReference type="InterPro" id="IPR039420">
    <property type="entry name" value="WalR-like"/>
</dbReference>
<dbReference type="GO" id="GO:0005829">
    <property type="term" value="C:cytosol"/>
    <property type="evidence" value="ECO:0007669"/>
    <property type="project" value="TreeGrafter"/>
</dbReference>
<dbReference type="PROSITE" id="PS51755">
    <property type="entry name" value="OMPR_PHOB"/>
    <property type="match status" value="1"/>
</dbReference>
<feature type="DNA-binding region" description="OmpR/PhoB-type" evidence="9">
    <location>
        <begin position="124"/>
        <end position="222"/>
    </location>
</feature>
<feature type="modified residue" description="4-aspartylphosphate" evidence="8">
    <location>
        <position position="51"/>
    </location>
</feature>
<dbReference type="PANTHER" id="PTHR48111">
    <property type="entry name" value="REGULATOR OF RPOS"/>
    <property type="match status" value="1"/>
</dbReference>
<keyword evidence="13" id="KW-1185">Reference proteome</keyword>
<dbReference type="InterPro" id="IPR011006">
    <property type="entry name" value="CheY-like_superfamily"/>
</dbReference>
<dbReference type="PROSITE" id="PS50110">
    <property type="entry name" value="RESPONSE_REGULATORY"/>
    <property type="match status" value="1"/>
</dbReference>
<dbReference type="FunFam" id="3.40.50.2300:FF:000002">
    <property type="entry name" value="DNA-binding response regulator PhoP"/>
    <property type="match status" value="1"/>
</dbReference>
<dbReference type="Pfam" id="PF00072">
    <property type="entry name" value="Response_reg"/>
    <property type="match status" value="1"/>
</dbReference>
<protein>
    <recommendedName>
        <fullName evidence="1">Stage 0 sporulation protein A homolog</fullName>
    </recommendedName>
</protein>
<keyword evidence="5 9" id="KW-0238">DNA-binding</keyword>
<dbReference type="SUPFAM" id="SSF52172">
    <property type="entry name" value="CheY-like"/>
    <property type="match status" value="1"/>
</dbReference>
<evidence type="ECO:0000313" key="13">
    <source>
        <dbReference type="Proteomes" id="UP000183975"/>
    </source>
</evidence>
<dbReference type="InterPro" id="IPR036388">
    <property type="entry name" value="WH-like_DNA-bd_sf"/>
</dbReference>
<evidence type="ECO:0000259" key="10">
    <source>
        <dbReference type="PROSITE" id="PS50110"/>
    </source>
</evidence>
<dbReference type="GO" id="GO:0000156">
    <property type="term" value="F:phosphorelay response regulator activity"/>
    <property type="evidence" value="ECO:0007669"/>
    <property type="project" value="TreeGrafter"/>
</dbReference>
<organism evidence="12 13">
    <name type="scientific">Anaerotignum lactatifermentans DSM 14214</name>
    <dbReference type="NCBI Taxonomy" id="1121323"/>
    <lineage>
        <taxon>Bacteria</taxon>
        <taxon>Bacillati</taxon>
        <taxon>Bacillota</taxon>
        <taxon>Clostridia</taxon>
        <taxon>Lachnospirales</taxon>
        <taxon>Anaerotignaceae</taxon>
        <taxon>Anaerotignum</taxon>
    </lineage>
</organism>
<accession>A0A1M6NFJ7</accession>
<sequence>MRILVVEDEMDMNRLLVKTLKREGYSVDGCFDGEEAWLHLMGAEYDAVVLDVMMPKKDGYTLIQELRDKGKDIPVLFLTAKDSIADRVKGLDLGADDYLIKPFDFDELLARIRAMTRKHVGNRNNSFTAGNLTMDVKSHVVTRDGKEITLLPKEFSILKYLLRNKGNVVSREQIEDRIWNYEYSGNSNNVDVYMSKLRKKIDDGYDTKLIHTIRGVGWVLREDEQGGKS</sequence>
<feature type="domain" description="Response regulatory" evidence="10">
    <location>
        <begin position="2"/>
        <end position="116"/>
    </location>
</feature>
<dbReference type="Gene3D" id="1.10.10.10">
    <property type="entry name" value="Winged helix-like DNA-binding domain superfamily/Winged helix DNA-binding domain"/>
    <property type="match status" value="1"/>
</dbReference>
<evidence type="ECO:0000256" key="7">
    <source>
        <dbReference type="ARBA" id="ARBA00024867"/>
    </source>
</evidence>
<evidence type="ECO:0000256" key="5">
    <source>
        <dbReference type="ARBA" id="ARBA00023125"/>
    </source>
</evidence>
<keyword evidence="2 8" id="KW-0597">Phosphoprotein</keyword>
<evidence type="ECO:0000259" key="11">
    <source>
        <dbReference type="PROSITE" id="PS51755"/>
    </source>
</evidence>
<dbReference type="AlphaFoldDB" id="A0A1M6NFJ7"/>
<comment type="function">
    <text evidence="7">May play the central regulatory role in sporulation. It may be an element of the effector pathway responsible for the activation of sporulation genes in response to nutritional stress. Spo0A may act in concert with spo0H (a sigma factor) to control the expression of some genes that are critical to the sporulation process.</text>
</comment>
<dbReference type="SMART" id="SM00862">
    <property type="entry name" value="Trans_reg_C"/>
    <property type="match status" value="1"/>
</dbReference>
<dbReference type="RefSeq" id="WP_072849554.1">
    <property type="nucleotide sequence ID" value="NZ_FRAH01000010.1"/>
</dbReference>
<dbReference type="GO" id="GO:0032993">
    <property type="term" value="C:protein-DNA complex"/>
    <property type="evidence" value="ECO:0007669"/>
    <property type="project" value="TreeGrafter"/>
</dbReference>
<name>A0A1M6NFJ7_9FIRM</name>
<dbReference type="Proteomes" id="UP000183975">
    <property type="component" value="Unassembled WGS sequence"/>
</dbReference>
<dbReference type="GO" id="GO:0000976">
    <property type="term" value="F:transcription cis-regulatory region binding"/>
    <property type="evidence" value="ECO:0007669"/>
    <property type="project" value="TreeGrafter"/>
</dbReference>
<dbReference type="Gene3D" id="6.10.250.690">
    <property type="match status" value="1"/>
</dbReference>
<dbReference type="SMART" id="SM00448">
    <property type="entry name" value="REC"/>
    <property type="match status" value="1"/>
</dbReference>
<dbReference type="GO" id="GO:0006355">
    <property type="term" value="P:regulation of DNA-templated transcription"/>
    <property type="evidence" value="ECO:0007669"/>
    <property type="project" value="InterPro"/>
</dbReference>
<proteinExistence type="predicted"/>
<dbReference type="InterPro" id="IPR001867">
    <property type="entry name" value="OmpR/PhoB-type_DNA-bd"/>
</dbReference>
<evidence type="ECO:0000313" key="12">
    <source>
        <dbReference type="EMBL" id="SHJ94470.1"/>
    </source>
</evidence>
<evidence type="ECO:0000256" key="9">
    <source>
        <dbReference type="PROSITE-ProRule" id="PRU01091"/>
    </source>
</evidence>
<keyword evidence="4" id="KW-0805">Transcription regulation</keyword>
<dbReference type="PANTHER" id="PTHR48111:SF22">
    <property type="entry name" value="REGULATOR OF RPOS"/>
    <property type="match status" value="1"/>
</dbReference>
<dbReference type="InterPro" id="IPR001789">
    <property type="entry name" value="Sig_transdc_resp-reg_receiver"/>
</dbReference>
<evidence type="ECO:0000256" key="3">
    <source>
        <dbReference type="ARBA" id="ARBA00023012"/>
    </source>
</evidence>
<gene>
    <name evidence="12" type="ORF">SAMN02745138_00847</name>
</gene>
<dbReference type="FunFam" id="1.10.10.10:FF:000005">
    <property type="entry name" value="Two-component system response regulator"/>
    <property type="match status" value="1"/>
</dbReference>
<dbReference type="Gene3D" id="3.40.50.2300">
    <property type="match status" value="1"/>
</dbReference>
<reference evidence="12 13" key="1">
    <citation type="submission" date="2016-11" db="EMBL/GenBank/DDBJ databases">
        <authorList>
            <person name="Jaros S."/>
            <person name="Januszkiewicz K."/>
            <person name="Wedrychowicz H."/>
        </authorList>
    </citation>
    <scope>NUCLEOTIDE SEQUENCE [LARGE SCALE GENOMIC DNA]</scope>
    <source>
        <strain evidence="12 13">DSM 14214</strain>
    </source>
</reference>
<evidence type="ECO:0000256" key="6">
    <source>
        <dbReference type="ARBA" id="ARBA00023163"/>
    </source>
</evidence>
<dbReference type="OrthoDB" id="9790442at2"/>
<evidence type="ECO:0000256" key="8">
    <source>
        <dbReference type="PROSITE-ProRule" id="PRU00169"/>
    </source>
</evidence>
<dbReference type="EMBL" id="FRAH01000010">
    <property type="protein sequence ID" value="SHJ94470.1"/>
    <property type="molecule type" value="Genomic_DNA"/>
</dbReference>
<keyword evidence="6" id="KW-0804">Transcription</keyword>
<keyword evidence="3" id="KW-0902">Two-component regulatory system</keyword>
<evidence type="ECO:0000256" key="1">
    <source>
        <dbReference type="ARBA" id="ARBA00018672"/>
    </source>
</evidence>
<feature type="domain" description="OmpR/PhoB-type" evidence="11">
    <location>
        <begin position="124"/>
        <end position="222"/>
    </location>
</feature>